<dbReference type="PANTHER" id="PTHR31569">
    <property type="entry name" value="SWIM-TYPE DOMAIN-CONTAINING PROTEIN"/>
    <property type="match status" value="1"/>
</dbReference>
<dbReference type="GO" id="GO:0008270">
    <property type="term" value="F:zinc ion binding"/>
    <property type="evidence" value="ECO:0007669"/>
    <property type="project" value="UniProtKB-KW"/>
</dbReference>
<dbReference type="InterPro" id="IPR052579">
    <property type="entry name" value="Zinc_finger_SWIM"/>
</dbReference>
<dbReference type="Pfam" id="PF03101">
    <property type="entry name" value="FAR1"/>
    <property type="match status" value="1"/>
</dbReference>
<gene>
    <name evidence="4" type="ORF">F8M41_011824</name>
</gene>
<proteinExistence type="predicted"/>
<dbReference type="AlphaFoldDB" id="A0A8H4ATM6"/>
<evidence type="ECO:0000313" key="5">
    <source>
        <dbReference type="Proteomes" id="UP000439903"/>
    </source>
</evidence>
<evidence type="ECO:0000256" key="1">
    <source>
        <dbReference type="PROSITE-ProRule" id="PRU00325"/>
    </source>
</evidence>
<dbReference type="InterPro" id="IPR004330">
    <property type="entry name" value="FAR1_DNA_bnd_dom"/>
</dbReference>
<dbReference type="Proteomes" id="UP000439903">
    <property type="component" value="Unassembled WGS sequence"/>
</dbReference>
<keyword evidence="1" id="KW-0479">Metal-binding</keyword>
<sequence length="470" mass="53490">MNSEHFLENTDLDNNNETSSDIDISDDENSLDVLNDNYELPNDNITSQGQITSNNPITIMVGKTFTDWNGVQEYINAYAISKGFATILRRTERNMNIIIRADIVCRRAGAASNASTGLRMTKSIATNCPFKVVVRWTKKNKYSVRSVNLEHNHLLDSAAIKFDPGHRRLSRNENAHIQMLYDSGVPVPTIVNMLTEQYNRYIHNKDVYNSLSHKSRDYVTGLSQTAELLNNLNNNDEMPLLLVSGFDAMGISFLIASCLLANETAPNFCWALRQLKKIAEANTYMTEQWKPYESMWAYSYTNKYVNYGVKTTQQSEDTNLHLKRLLNHAAPLPELVSALNKLTNHQLQRSQYQQYRLRNSIRQQCPKSLKDVSLLHTIYQTDDEYTCSCDYNVQFSLPCRHVLAVYIVNKKALSTDCIGARWIISSAVLNITEEEKENYVADNITADNITVNNITVIISPLIRLLITMSS</sequence>
<keyword evidence="1" id="KW-0862">Zinc</keyword>
<dbReference type="Pfam" id="PF04434">
    <property type="entry name" value="SWIM"/>
    <property type="match status" value="1"/>
</dbReference>
<dbReference type="OrthoDB" id="2435725at2759"/>
<feature type="domain" description="SWIM-type" evidence="3">
    <location>
        <begin position="379"/>
        <end position="410"/>
    </location>
</feature>
<feature type="region of interest" description="Disordered" evidence="2">
    <location>
        <begin position="1"/>
        <end position="28"/>
    </location>
</feature>
<keyword evidence="1" id="KW-0863">Zinc-finger</keyword>
<keyword evidence="5" id="KW-1185">Reference proteome</keyword>
<dbReference type="EMBL" id="WTPW01000242">
    <property type="protein sequence ID" value="KAF0531626.1"/>
    <property type="molecule type" value="Genomic_DNA"/>
</dbReference>
<evidence type="ECO:0000313" key="4">
    <source>
        <dbReference type="EMBL" id="KAF0531626.1"/>
    </source>
</evidence>
<dbReference type="InterPro" id="IPR007527">
    <property type="entry name" value="Znf_SWIM"/>
</dbReference>
<evidence type="ECO:0000256" key="2">
    <source>
        <dbReference type="SAM" id="MobiDB-lite"/>
    </source>
</evidence>
<dbReference type="PANTHER" id="PTHR31569:SF4">
    <property type="entry name" value="SWIM-TYPE DOMAIN-CONTAINING PROTEIN"/>
    <property type="match status" value="1"/>
</dbReference>
<comment type="caution">
    <text evidence="4">The sequence shown here is derived from an EMBL/GenBank/DDBJ whole genome shotgun (WGS) entry which is preliminary data.</text>
</comment>
<evidence type="ECO:0000259" key="3">
    <source>
        <dbReference type="PROSITE" id="PS50966"/>
    </source>
</evidence>
<name>A0A8H4ATM6_GIGMA</name>
<protein>
    <submittedName>
        <fullName evidence="4">Protein far1-related sequence 5-like</fullName>
    </submittedName>
</protein>
<dbReference type="PROSITE" id="PS50966">
    <property type="entry name" value="ZF_SWIM"/>
    <property type="match status" value="1"/>
</dbReference>
<feature type="compositionally biased region" description="Low complexity" evidence="2">
    <location>
        <begin position="13"/>
        <end position="22"/>
    </location>
</feature>
<reference evidence="4 5" key="1">
    <citation type="journal article" date="2019" name="Environ. Microbiol.">
        <title>At the nexus of three kingdoms: the genome of the mycorrhizal fungus Gigaspora margarita provides insights into plant, endobacterial and fungal interactions.</title>
        <authorList>
            <person name="Venice F."/>
            <person name="Ghignone S."/>
            <person name="Salvioli di Fossalunga A."/>
            <person name="Amselem J."/>
            <person name="Novero M."/>
            <person name="Xianan X."/>
            <person name="Sedzielewska Toro K."/>
            <person name="Morin E."/>
            <person name="Lipzen A."/>
            <person name="Grigoriev I.V."/>
            <person name="Henrissat B."/>
            <person name="Martin F.M."/>
            <person name="Bonfante P."/>
        </authorList>
    </citation>
    <scope>NUCLEOTIDE SEQUENCE [LARGE SCALE GENOMIC DNA]</scope>
    <source>
        <strain evidence="4 5">BEG34</strain>
    </source>
</reference>
<accession>A0A8H4ATM6</accession>
<organism evidence="4 5">
    <name type="scientific">Gigaspora margarita</name>
    <dbReference type="NCBI Taxonomy" id="4874"/>
    <lineage>
        <taxon>Eukaryota</taxon>
        <taxon>Fungi</taxon>
        <taxon>Fungi incertae sedis</taxon>
        <taxon>Mucoromycota</taxon>
        <taxon>Glomeromycotina</taxon>
        <taxon>Glomeromycetes</taxon>
        <taxon>Diversisporales</taxon>
        <taxon>Gigasporaceae</taxon>
        <taxon>Gigaspora</taxon>
    </lineage>
</organism>